<gene>
    <name evidence="1" type="ORF">L2764_17490</name>
</gene>
<accession>A0ABT0LFV7</accession>
<proteinExistence type="predicted"/>
<sequence>MAVPNVGYFKISFQSYIAPGFETPTPKAYIHLAFTPLQGPTTKYDLFLDEVILTHPDDPNKFYYEVPGLIIADEEGIDINHDAFKFTLNWNGEHHHYWPGLNPGQTPFGSIPELPGVGGKWFLYTVGTPINYSFTDESQQLSGRGYAQLDKG</sequence>
<name>A0ABT0LFV7_9GAMM</name>
<evidence type="ECO:0000313" key="2">
    <source>
        <dbReference type="Proteomes" id="UP001203423"/>
    </source>
</evidence>
<keyword evidence="2" id="KW-1185">Reference proteome</keyword>
<dbReference type="Proteomes" id="UP001203423">
    <property type="component" value="Unassembled WGS sequence"/>
</dbReference>
<protein>
    <submittedName>
        <fullName evidence="1">Uncharacterized protein</fullName>
    </submittedName>
</protein>
<reference evidence="1 2" key="1">
    <citation type="submission" date="2022-01" db="EMBL/GenBank/DDBJ databases">
        <title>Whole genome-based taxonomy of the Shewanellaceae.</title>
        <authorList>
            <person name="Martin-Rodriguez A.J."/>
        </authorList>
    </citation>
    <scope>NUCLEOTIDE SEQUENCE [LARGE SCALE GENOMIC DNA]</scope>
    <source>
        <strain evidence="1 2">DSM 17177</strain>
    </source>
</reference>
<organism evidence="1 2">
    <name type="scientific">Shewanella surugensis</name>
    <dbReference type="NCBI Taxonomy" id="212020"/>
    <lineage>
        <taxon>Bacteria</taxon>
        <taxon>Pseudomonadati</taxon>
        <taxon>Pseudomonadota</taxon>
        <taxon>Gammaproteobacteria</taxon>
        <taxon>Alteromonadales</taxon>
        <taxon>Shewanellaceae</taxon>
        <taxon>Shewanella</taxon>
    </lineage>
</organism>
<evidence type="ECO:0000313" key="1">
    <source>
        <dbReference type="EMBL" id="MCL1126222.1"/>
    </source>
</evidence>
<dbReference type="EMBL" id="JAKIKS010000078">
    <property type="protein sequence ID" value="MCL1126222.1"/>
    <property type="molecule type" value="Genomic_DNA"/>
</dbReference>
<dbReference type="RefSeq" id="WP_248941612.1">
    <property type="nucleotide sequence ID" value="NZ_JAKIKS010000078.1"/>
</dbReference>
<comment type="caution">
    <text evidence="1">The sequence shown here is derived from an EMBL/GenBank/DDBJ whole genome shotgun (WGS) entry which is preliminary data.</text>
</comment>